<accession>A0A084XV94</accession>
<feature type="compositionally biased region" description="Low complexity" evidence="1">
    <location>
        <begin position="15"/>
        <end position="24"/>
    </location>
</feature>
<evidence type="ECO:0000256" key="1">
    <source>
        <dbReference type="SAM" id="MobiDB-lite"/>
    </source>
</evidence>
<protein>
    <submittedName>
        <fullName evidence="2">Uncharacterized protein</fullName>
    </submittedName>
</protein>
<sequence length="173" mass="18178">MARKSYACSAGNTTGSESRGESSSCLRSRSRSIWPVGIAAAPGPPILKPLNIPSVWLIGRAAMNGLTATLTSAWPCSMLISSVSAALPRRAAVHWQCRRYVVGHAASRGRRTMPGWPFRAGRQPSGGDLSWQEALYASASTIIRAPATTCRAASMTPTTGRPNSVAAASPSPR</sequence>
<evidence type="ECO:0000313" key="2">
    <source>
        <dbReference type="EMBL" id="KFB66388.1"/>
    </source>
</evidence>
<name>A0A084XV94_9PROT</name>
<reference evidence="2 3" key="1">
    <citation type="submission" date="2014-07" db="EMBL/GenBank/DDBJ databases">
        <title>Expanding our view of genomic diversity in Candidatus Accumulibacter clades.</title>
        <authorList>
            <person name="Skennerton C.T."/>
            <person name="Barr J.J."/>
            <person name="Slater F.R."/>
            <person name="Bond P.L."/>
            <person name="Tyson G.W."/>
        </authorList>
    </citation>
    <scope>NUCLEOTIDE SEQUENCE [LARGE SCALE GENOMIC DNA]</scope>
    <source>
        <strain evidence="3">SK-01</strain>
    </source>
</reference>
<gene>
    <name evidence="2" type="ORF">CAPSK01_004277</name>
</gene>
<organism evidence="2 3">
    <name type="scientific">Candidatus Accumulibacter vicinus</name>
    <dbReference type="NCBI Taxonomy" id="2954382"/>
    <lineage>
        <taxon>Bacteria</taxon>
        <taxon>Pseudomonadati</taxon>
        <taxon>Pseudomonadota</taxon>
        <taxon>Betaproteobacteria</taxon>
        <taxon>Candidatus Accumulibacter</taxon>
    </lineage>
</organism>
<comment type="caution">
    <text evidence="2">The sequence shown here is derived from an EMBL/GenBank/DDBJ whole genome shotgun (WGS) entry which is preliminary data.</text>
</comment>
<dbReference type="EMBL" id="JDSS02000043">
    <property type="protein sequence ID" value="KFB66388.1"/>
    <property type="molecule type" value="Genomic_DNA"/>
</dbReference>
<feature type="region of interest" description="Disordered" evidence="1">
    <location>
        <begin position="1"/>
        <end position="24"/>
    </location>
</feature>
<proteinExistence type="predicted"/>
<dbReference type="Proteomes" id="UP000019812">
    <property type="component" value="Unassembled WGS sequence"/>
</dbReference>
<dbReference type="AlphaFoldDB" id="A0A084XV94"/>
<feature type="region of interest" description="Disordered" evidence="1">
    <location>
        <begin position="153"/>
        <end position="173"/>
    </location>
</feature>
<evidence type="ECO:0000313" key="3">
    <source>
        <dbReference type="Proteomes" id="UP000019812"/>
    </source>
</evidence>